<feature type="chain" id="PRO_5017253993" description="EGF-like domain-containing protein" evidence="9">
    <location>
        <begin position="28"/>
        <end position="519"/>
    </location>
</feature>
<dbReference type="InterPro" id="IPR051221">
    <property type="entry name" value="LDLR-related"/>
</dbReference>
<evidence type="ECO:0000313" key="10">
    <source>
        <dbReference type="EMBL" id="GBG70137.1"/>
    </source>
</evidence>
<dbReference type="EMBL" id="BFEA01000126">
    <property type="protein sequence ID" value="GBG70137.1"/>
    <property type="molecule type" value="Genomic_DNA"/>
</dbReference>
<keyword evidence="2" id="KW-0812">Transmembrane</keyword>
<dbReference type="Proteomes" id="UP000265515">
    <property type="component" value="Unassembled WGS sequence"/>
</dbReference>
<dbReference type="STRING" id="69332.A0A388KJD0"/>
<dbReference type="Gene3D" id="2.40.128.620">
    <property type="match status" value="2"/>
</dbReference>
<dbReference type="InterPro" id="IPR036055">
    <property type="entry name" value="LDL_receptor-like_sf"/>
</dbReference>
<evidence type="ECO:0000256" key="6">
    <source>
        <dbReference type="ARBA" id="ARBA00023157"/>
    </source>
</evidence>
<name>A0A388KJD0_CHABU</name>
<dbReference type="InterPro" id="IPR023415">
    <property type="entry name" value="LDLR_class-A_CS"/>
</dbReference>
<dbReference type="CDD" id="cd00112">
    <property type="entry name" value="LDLa"/>
    <property type="match status" value="2"/>
</dbReference>
<dbReference type="SMART" id="SM00192">
    <property type="entry name" value="LDLa"/>
    <property type="match status" value="10"/>
</dbReference>
<gene>
    <name evidence="10" type="ORF">CBR_g6268</name>
</gene>
<organism evidence="10 11">
    <name type="scientific">Chara braunii</name>
    <name type="common">Braun's stonewort</name>
    <dbReference type="NCBI Taxonomy" id="69332"/>
    <lineage>
        <taxon>Eukaryota</taxon>
        <taxon>Viridiplantae</taxon>
        <taxon>Streptophyta</taxon>
        <taxon>Charophyceae</taxon>
        <taxon>Charales</taxon>
        <taxon>Characeae</taxon>
        <taxon>Chara</taxon>
    </lineage>
</organism>
<evidence type="ECO:0000256" key="5">
    <source>
        <dbReference type="ARBA" id="ARBA00023136"/>
    </source>
</evidence>
<evidence type="ECO:0000256" key="8">
    <source>
        <dbReference type="ARBA" id="ARBA00023180"/>
    </source>
</evidence>
<keyword evidence="7" id="KW-0675">Receptor</keyword>
<dbReference type="Gene3D" id="4.10.400.10">
    <property type="entry name" value="Low-density Lipoprotein Receptor"/>
    <property type="match status" value="7"/>
</dbReference>
<dbReference type="PROSITE" id="PS50068">
    <property type="entry name" value="LDLRA_2"/>
    <property type="match status" value="8"/>
</dbReference>
<dbReference type="GO" id="GO:0006898">
    <property type="term" value="P:receptor-mediated endocytosis"/>
    <property type="evidence" value="ECO:0007669"/>
    <property type="project" value="TreeGrafter"/>
</dbReference>
<comment type="subcellular location">
    <subcellularLocation>
        <location evidence="1">Membrane</location>
        <topology evidence="1">Single-pass membrane protein</topology>
    </subcellularLocation>
</comment>
<keyword evidence="9" id="KW-0732">Signal</keyword>
<dbReference type="OrthoDB" id="10062665at2759"/>
<keyword evidence="6" id="KW-1015">Disulfide bond</keyword>
<keyword evidence="4" id="KW-1133">Transmembrane helix</keyword>
<dbReference type="GO" id="GO:0042562">
    <property type="term" value="F:hormone binding"/>
    <property type="evidence" value="ECO:0007669"/>
    <property type="project" value="TreeGrafter"/>
</dbReference>
<dbReference type="Gene3D" id="4.10.1220.10">
    <property type="entry name" value="EGF-type module"/>
    <property type="match status" value="1"/>
</dbReference>
<dbReference type="Gramene" id="GBG70137">
    <property type="protein sequence ID" value="GBG70137"/>
    <property type="gene ID" value="CBR_g6268"/>
</dbReference>
<dbReference type="GO" id="GO:0043235">
    <property type="term" value="C:receptor complex"/>
    <property type="evidence" value="ECO:0007669"/>
    <property type="project" value="TreeGrafter"/>
</dbReference>
<dbReference type="Pfam" id="PF00057">
    <property type="entry name" value="Ldl_recept_a"/>
    <property type="match status" value="4"/>
</dbReference>
<proteinExistence type="predicted"/>
<dbReference type="GO" id="GO:0016324">
    <property type="term" value="C:apical plasma membrane"/>
    <property type="evidence" value="ECO:0007669"/>
    <property type="project" value="TreeGrafter"/>
</dbReference>
<evidence type="ECO:0000256" key="4">
    <source>
        <dbReference type="ARBA" id="ARBA00022989"/>
    </source>
</evidence>
<dbReference type="PANTHER" id="PTHR22722">
    <property type="entry name" value="LOW-DENSITY LIPOPROTEIN RECEPTOR-RELATED PROTEIN 2-RELATED"/>
    <property type="match status" value="1"/>
</dbReference>
<evidence type="ECO:0000256" key="3">
    <source>
        <dbReference type="ARBA" id="ARBA00022737"/>
    </source>
</evidence>
<sequence length="519" mass="56030">MRSNQMTPIMALLLVFIAFSFFEATRGTPAVNGVRYGDKFFCFHGFKQCHGGIEQCIEPSRECDGVEDCIDGSDEGTRCAFFDCPSVERYDCPSGASFCMNVSDGNGYWRYPYQDPYKYYLCDGINDCADGSDEDPGFCGTYDCAANVSHRVVESRIGWSRPPPPRRMPCPGAGSTNSSRCVLESNLCDGVAHCPGASDESDNLCKQRGCARSKQGNAHFQCPSGRCLDRNLLCDGNPDCPDASDEGSWCATAECPDPDGRVKCPGGDNQTCIFKGNFCDDVPHCPNGTDEVGCDTYPCYFGRCPSGICASQPKARCDGIKDCRDGSDEDPEFCRTRCSACKDGRQCTAESTWCDGVQDCEDGSDEDPAFCASQEACPESPFFRLVKCPGQARTCIYSAFICNGIEDCLDGSDENATFCASAEAGRIMEASSRIRCSSDWTEVISGSYCDGNEDCADGSDENASFCQSYTCLPHKVKCYGTWCVDGGRCDGRRDCPDGSDEAGCGNLFTVSLAAPSSSP</sequence>
<keyword evidence="8" id="KW-0325">Glycoprotein</keyword>
<feature type="signal peptide" evidence="9">
    <location>
        <begin position="1"/>
        <end position="27"/>
    </location>
</feature>
<dbReference type="SUPFAM" id="SSF57424">
    <property type="entry name" value="LDL receptor-like module"/>
    <property type="match status" value="8"/>
</dbReference>
<keyword evidence="11" id="KW-1185">Reference proteome</keyword>
<keyword evidence="3" id="KW-0677">Repeat</keyword>
<evidence type="ECO:0000256" key="9">
    <source>
        <dbReference type="SAM" id="SignalP"/>
    </source>
</evidence>
<reference evidence="10 11" key="1">
    <citation type="journal article" date="2018" name="Cell">
        <title>The Chara Genome: Secondary Complexity and Implications for Plant Terrestrialization.</title>
        <authorList>
            <person name="Nishiyama T."/>
            <person name="Sakayama H."/>
            <person name="Vries J.D."/>
            <person name="Buschmann H."/>
            <person name="Saint-Marcoux D."/>
            <person name="Ullrich K.K."/>
            <person name="Haas F.B."/>
            <person name="Vanderstraeten L."/>
            <person name="Becker D."/>
            <person name="Lang D."/>
            <person name="Vosolsobe S."/>
            <person name="Rombauts S."/>
            <person name="Wilhelmsson P.K.I."/>
            <person name="Janitza P."/>
            <person name="Kern R."/>
            <person name="Heyl A."/>
            <person name="Rumpler F."/>
            <person name="Villalobos L.I.A.C."/>
            <person name="Clay J.M."/>
            <person name="Skokan R."/>
            <person name="Toyoda A."/>
            <person name="Suzuki Y."/>
            <person name="Kagoshima H."/>
            <person name="Schijlen E."/>
            <person name="Tajeshwar N."/>
            <person name="Catarino B."/>
            <person name="Hetherington A.J."/>
            <person name="Saltykova A."/>
            <person name="Bonnot C."/>
            <person name="Breuninger H."/>
            <person name="Symeonidi A."/>
            <person name="Radhakrishnan G.V."/>
            <person name="Van Nieuwerburgh F."/>
            <person name="Deforce D."/>
            <person name="Chang C."/>
            <person name="Karol K.G."/>
            <person name="Hedrich R."/>
            <person name="Ulvskov P."/>
            <person name="Glockner G."/>
            <person name="Delwiche C.F."/>
            <person name="Petrasek J."/>
            <person name="Van de Peer Y."/>
            <person name="Friml J."/>
            <person name="Beilby M."/>
            <person name="Dolan L."/>
            <person name="Kohara Y."/>
            <person name="Sugano S."/>
            <person name="Fujiyama A."/>
            <person name="Delaux P.-M."/>
            <person name="Quint M."/>
            <person name="TheiBen G."/>
            <person name="Hagemann M."/>
            <person name="Harholt J."/>
            <person name="Dunand C."/>
            <person name="Zachgo S."/>
            <person name="Langdale J."/>
            <person name="Maumus F."/>
            <person name="Straeten D.V.D."/>
            <person name="Gould S.B."/>
            <person name="Rensing S.A."/>
        </authorList>
    </citation>
    <scope>NUCLEOTIDE SEQUENCE [LARGE SCALE GENOMIC DNA]</scope>
    <source>
        <strain evidence="10 11">S276</strain>
    </source>
</reference>
<evidence type="ECO:0008006" key="12">
    <source>
        <dbReference type="Google" id="ProtNLM"/>
    </source>
</evidence>
<comment type="caution">
    <text evidence="10">The sequence shown here is derived from an EMBL/GenBank/DDBJ whole genome shotgun (WGS) entry which is preliminary data.</text>
</comment>
<dbReference type="AlphaFoldDB" id="A0A388KJD0"/>
<keyword evidence="5" id="KW-0472">Membrane</keyword>
<dbReference type="InterPro" id="IPR002172">
    <property type="entry name" value="LDrepeatLR_classA_rpt"/>
</dbReference>
<dbReference type="PROSITE" id="PS01209">
    <property type="entry name" value="LDLRA_1"/>
    <property type="match status" value="4"/>
</dbReference>
<evidence type="ECO:0000256" key="7">
    <source>
        <dbReference type="ARBA" id="ARBA00023170"/>
    </source>
</evidence>
<evidence type="ECO:0000313" key="11">
    <source>
        <dbReference type="Proteomes" id="UP000265515"/>
    </source>
</evidence>
<dbReference type="PRINTS" id="PR00261">
    <property type="entry name" value="LDLRECEPTOR"/>
</dbReference>
<accession>A0A388KJD0</accession>
<evidence type="ECO:0000256" key="2">
    <source>
        <dbReference type="ARBA" id="ARBA00022692"/>
    </source>
</evidence>
<evidence type="ECO:0000256" key="1">
    <source>
        <dbReference type="ARBA" id="ARBA00004167"/>
    </source>
</evidence>
<dbReference type="PANTHER" id="PTHR22722:SF14">
    <property type="entry name" value="MEGALIN, ISOFORM A"/>
    <property type="match status" value="1"/>
</dbReference>
<protein>
    <recommendedName>
        <fullName evidence="12">EGF-like domain-containing protein</fullName>
    </recommendedName>
</protein>